<sequence>MYIFHINGTNYAKRFTKEFLNHVCGGRLDIDWDSCTRKKLILHCRYTANRLLNVNRRVYWPSGEPFKCYLVRNGFHNNRHRVKIPEKTPAAVETSENVDEDWYENGSIIDVEVCEDDIE</sequence>
<name>A0A346RNM9_9ABAC</name>
<proteinExistence type="predicted"/>
<dbReference type="EMBL" id="MH394321">
    <property type="protein sequence ID" value="AXS67676.1"/>
    <property type="molecule type" value="Genomic_DNA"/>
</dbReference>
<dbReference type="KEGG" id="vg:65102129"/>
<keyword evidence="2" id="KW-1185">Reference proteome</keyword>
<protein>
    <submittedName>
        <fullName evidence="1">Lef-6</fullName>
    </submittedName>
</protein>
<organism evidence="1 2">
    <name type="scientific">Cryptophlebia peltastica nucleopolyhedrovirus</name>
    <dbReference type="NCBI Taxonomy" id="2304025"/>
    <lineage>
        <taxon>Viruses</taxon>
        <taxon>Viruses incertae sedis</taxon>
        <taxon>Naldaviricetes</taxon>
        <taxon>Lefavirales</taxon>
        <taxon>Baculoviridae</taxon>
        <taxon>Alphabaculovirus</taxon>
        <taxon>Alphabaculovirus crypeltasticae</taxon>
    </lineage>
</organism>
<evidence type="ECO:0000313" key="1">
    <source>
        <dbReference type="EMBL" id="AXS67676.1"/>
    </source>
</evidence>
<evidence type="ECO:0000313" key="2">
    <source>
        <dbReference type="Proteomes" id="UP000500845"/>
    </source>
</evidence>
<dbReference type="RefSeq" id="YP_010086884.1">
    <property type="nucleotide sequence ID" value="NC_055500.1"/>
</dbReference>
<dbReference type="Proteomes" id="UP000500845">
    <property type="component" value="Segment"/>
</dbReference>
<dbReference type="GeneID" id="65102129"/>
<accession>A0A346RNM9</accession>
<reference evidence="1 2" key="1">
    <citation type="journal article" date="2018" name="J. Invertebr. Pathol.">
        <title>Morphological, genetic and biological characterisation of a novel alphabaculovirus isolated from Cryptophlebia peltastica (Lepidoptera: Tortricidae).</title>
        <authorList>
            <person name="Marsberg T."/>
            <person name="Jukes M.D."/>
            <person name="Krejmer-Rabalska M."/>
            <person name="Rabalski L."/>
            <person name="Knox C.M."/>
            <person name="Moore S.D."/>
            <person name="Hill M.P."/>
            <person name="Szewczyk B."/>
        </authorList>
    </citation>
    <scope>NUCLEOTIDE SEQUENCE [LARGE SCALE GENOMIC DNA]</scope>
    <source>
        <strain evidence="1">SA</strain>
    </source>
</reference>